<dbReference type="CDD" id="cd22060">
    <property type="entry name" value="WH2_MTSS1"/>
    <property type="match status" value="1"/>
</dbReference>
<protein>
    <submittedName>
        <fullName evidence="3">MTSS I-BAR domain containing 2a</fullName>
    </submittedName>
</protein>
<dbReference type="AlphaFoldDB" id="A0A8C1BIM2"/>
<dbReference type="SUPFAM" id="SSF103657">
    <property type="entry name" value="BAR/IMD domain-like"/>
    <property type="match status" value="1"/>
</dbReference>
<dbReference type="InterPro" id="IPR027267">
    <property type="entry name" value="AH/BAR_dom_sf"/>
</dbReference>
<dbReference type="Gene3D" id="1.20.1270.60">
    <property type="entry name" value="Arfaptin homology (AH) domain/BAR domain"/>
    <property type="match status" value="1"/>
</dbReference>
<feature type="region of interest" description="Disordered" evidence="1">
    <location>
        <begin position="232"/>
        <end position="281"/>
    </location>
</feature>
<dbReference type="GO" id="GO:0005543">
    <property type="term" value="F:phospholipid binding"/>
    <property type="evidence" value="ECO:0007669"/>
    <property type="project" value="TreeGrafter"/>
</dbReference>
<evidence type="ECO:0000313" key="4">
    <source>
        <dbReference type="Proteomes" id="UP001108240"/>
    </source>
</evidence>
<name>A0A8C1BIM2_CYPCA</name>
<dbReference type="InterPro" id="IPR030127">
    <property type="entry name" value="MTSS1/MTSS2"/>
</dbReference>
<evidence type="ECO:0000259" key="2">
    <source>
        <dbReference type="PROSITE" id="PS51338"/>
    </source>
</evidence>
<dbReference type="PANTHER" id="PTHR15708">
    <property type="entry name" value="ACTIN BUNDLING/MISSING IN METASTASIS-RELATED"/>
    <property type="match status" value="1"/>
</dbReference>
<feature type="compositionally biased region" description="Basic and acidic residues" evidence="1">
    <location>
        <begin position="79"/>
        <end position="90"/>
    </location>
</feature>
<feature type="region of interest" description="Disordered" evidence="1">
    <location>
        <begin position="79"/>
        <end position="108"/>
    </location>
</feature>
<dbReference type="Ensembl" id="ENSCCRT00000036394.2">
    <property type="protein sequence ID" value="ENSCCRP00000033578.2"/>
    <property type="gene ID" value="ENSCCRG00000017947.2"/>
</dbReference>
<dbReference type="GO" id="GO:0015629">
    <property type="term" value="C:actin cytoskeleton"/>
    <property type="evidence" value="ECO:0007669"/>
    <property type="project" value="TreeGrafter"/>
</dbReference>
<reference evidence="3" key="2">
    <citation type="submission" date="2025-09" db="UniProtKB">
        <authorList>
            <consortium name="Ensembl"/>
        </authorList>
    </citation>
    <scope>IDENTIFICATION</scope>
</reference>
<proteinExistence type="predicted"/>
<feature type="region of interest" description="Disordered" evidence="1">
    <location>
        <begin position="451"/>
        <end position="535"/>
    </location>
</feature>
<dbReference type="GO" id="GO:0009898">
    <property type="term" value="C:cytoplasmic side of plasma membrane"/>
    <property type="evidence" value="ECO:0007669"/>
    <property type="project" value="TreeGrafter"/>
</dbReference>
<dbReference type="Pfam" id="PF08397">
    <property type="entry name" value="IMD"/>
    <property type="match status" value="1"/>
</dbReference>
<feature type="region of interest" description="Disordered" evidence="1">
    <location>
        <begin position="377"/>
        <end position="399"/>
    </location>
</feature>
<dbReference type="GO" id="GO:0007009">
    <property type="term" value="P:plasma membrane organization"/>
    <property type="evidence" value="ECO:0007669"/>
    <property type="project" value="InterPro"/>
</dbReference>
<feature type="region of interest" description="Disordered" evidence="1">
    <location>
        <begin position="606"/>
        <end position="637"/>
    </location>
</feature>
<evidence type="ECO:0000313" key="3">
    <source>
        <dbReference type="Ensembl" id="ENSCCRP00000033578.2"/>
    </source>
</evidence>
<dbReference type="PANTHER" id="PTHR15708:SF8">
    <property type="entry name" value="PROTEIN MTSS 2"/>
    <property type="match status" value="1"/>
</dbReference>
<dbReference type="GO" id="GO:0003779">
    <property type="term" value="F:actin binding"/>
    <property type="evidence" value="ECO:0007669"/>
    <property type="project" value="InterPro"/>
</dbReference>
<feature type="compositionally biased region" description="Basic and acidic residues" evidence="1">
    <location>
        <begin position="624"/>
        <end position="636"/>
    </location>
</feature>
<dbReference type="GO" id="GO:0030031">
    <property type="term" value="P:cell projection assembly"/>
    <property type="evidence" value="ECO:0007669"/>
    <property type="project" value="TreeGrafter"/>
</dbReference>
<dbReference type="PROSITE" id="PS51338">
    <property type="entry name" value="IMD"/>
    <property type="match status" value="1"/>
</dbReference>
<feature type="compositionally biased region" description="Low complexity" evidence="1">
    <location>
        <begin position="235"/>
        <end position="246"/>
    </location>
</feature>
<dbReference type="InterPro" id="IPR013606">
    <property type="entry name" value="I-BAR_dom"/>
</dbReference>
<organism evidence="3 4">
    <name type="scientific">Cyprinus carpio carpio</name>
    <dbReference type="NCBI Taxonomy" id="630221"/>
    <lineage>
        <taxon>Eukaryota</taxon>
        <taxon>Metazoa</taxon>
        <taxon>Chordata</taxon>
        <taxon>Craniata</taxon>
        <taxon>Vertebrata</taxon>
        <taxon>Euteleostomi</taxon>
        <taxon>Actinopterygii</taxon>
        <taxon>Neopterygii</taxon>
        <taxon>Teleostei</taxon>
        <taxon>Ostariophysi</taxon>
        <taxon>Cypriniformes</taxon>
        <taxon>Cyprinidae</taxon>
        <taxon>Cyprininae</taxon>
        <taxon>Cyprinus</taxon>
    </lineage>
</organism>
<feature type="domain" description="IMD" evidence="2">
    <location>
        <begin position="1"/>
        <end position="197"/>
    </location>
</feature>
<feature type="region of interest" description="Disordered" evidence="1">
    <location>
        <begin position="302"/>
        <end position="326"/>
    </location>
</feature>
<evidence type="ECO:0000256" key="1">
    <source>
        <dbReference type="SAM" id="MobiDB-lite"/>
    </source>
</evidence>
<reference evidence="3" key="1">
    <citation type="submission" date="2025-08" db="UniProtKB">
        <authorList>
            <consortium name="Ensembl"/>
        </authorList>
    </citation>
    <scope>IDENTIFICATION</scope>
</reference>
<sequence>TLSLLACVTYWPSYQQSATRDIGSALTRMCMRHRSIEAKLRHFSNALMEKMIGPLQDKIEEWKKTAALLDKDHAKEYKRSRQEIKKKSSDTIKLQKKARKGRGGLQPQLDSAMQDVSDMYLLMEETEKQAVRRALLEERGRYCTFISFLQPVVIGEIAMLGEATHLQAIIDDLTVLTTDPHKLPEASEQVILDLKGSDYNWSYQTPPSSPSSVGSRKSSLCSLVHLPPGGAHRLSSVSSHDSGFVSQDANVHSKPPSPMPSDITSQKSTSSASSEASETCQSVSECGSPIIDWSKAGHYEQTAVTGQRRTEAAEPSSGVGGNGIIHPEDPYRLVRMNSKDITAKHGKPVSSAASELAMVLTRGLSIEQQQKSSCDSLQYSSGYSTQNTTPSCSEDTIPSQGSEYDCYSMNGDAYNDAQTDFDKSCTVPRHSNLAQNYRRMIQTKRPASTAGLHGALAAQGAPTTNGKGGGSGVIASGTATIRRTPSSKTNVRRTPSNAGPIPIRPPIVPVKTPTVPDSPGFPSPPPEHNGSEENLYSDESLEILDYKASPKRMSLPAWGAGGGSVYAQQTGAVGFTSEEEQMLAANRHSLVEKIGELVANAHALGEGQFPFPTDPQASQGHQQDQGHEQEGEDMLRTIRRGVQLRKATCNDRSAPRILQ</sequence>
<feature type="compositionally biased region" description="Low complexity" evidence="1">
    <location>
        <begin position="451"/>
        <end position="461"/>
    </location>
</feature>
<feature type="compositionally biased region" description="Low complexity" evidence="1">
    <location>
        <begin position="509"/>
        <end position="518"/>
    </location>
</feature>
<accession>A0A8C1BIM2</accession>
<feature type="compositionally biased region" description="Polar residues" evidence="1">
    <location>
        <begin position="481"/>
        <end position="497"/>
    </location>
</feature>
<dbReference type="Proteomes" id="UP001108240">
    <property type="component" value="Unplaced"/>
</dbReference>
<dbReference type="GeneTree" id="ENSGT00950000183156"/>
<feature type="compositionally biased region" description="Low complexity" evidence="1">
    <location>
        <begin position="265"/>
        <end position="281"/>
    </location>
</feature>
<keyword evidence="4" id="KW-1185">Reference proteome</keyword>